<dbReference type="InterPro" id="IPR001789">
    <property type="entry name" value="Sig_transdc_resp-reg_receiver"/>
</dbReference>
<dbReference type="Gene3D" id="3.40.50.2300">
    <property type="match status" value="1"/>
</dbReference>
<feature type="domain" description="CHASE" evidence="14">
    <location>
        <begin position="103"/>
        <end position="243"/>
    </location>
</feature>
<evidence type="ECO:0000259" key="13">
    <source>
        <dbReference type="PROSITE" id="PS50110"/>
    </source>
</evidence>
<comment type="catalytic activity">
    <reaction evidence="1">
        <text>ATP + protein L-histidine = ADP + protein N-phospho-L-histidine.</text>
        <dbReference type="EC" id="2.7.13.3"/>
    </reaction>
</comment>
<comment type="subcellular location">
    <subcellularLocation>
        <location evidence="2">Membrane</location>
    </subcellularLocation>
</comment>
<keyword evidence="4 10" id="KW-0597">Phosphoprotein</keyword>
<dbReference type="SMART" id="SM00387">
    <property type="entry name" value="HATPase_c"/>
    <property type="match status" value="1"/>
</dbReference>
<comment type="caution">
    <text evidence="15">The sequence shown here is derived from an EMBL/GenBank/DDBJ whole genome shotgun (WGS) entry which is preliminary data.</text>
</comment>
<gene>
    <name evidence="15" type="ORF">PJF56_03750</name>
</gene>
<evidence type="ECO:0000256" key="6">
    <source>
        <dbReference type="ARBA" id="ARBA00022777"/>
    </source>
</evidence>
<keyword evidence="7" id="KW-1133">Transmembrane helix</keyword>
<dbReference type="Gene3D" id="3.30.565.10">
    <property type="entry name" value="Histidine kinase-like ATPase, C-terminal domain"/>
    <property type="match status" value="1"/>
</dbReference>
<reference evidence="15 16" key="1">
    <citation type="submission" date="2023-01" db="EMBL/GenBank/DDBJ databases">
        <title>Novel diversity within Roseofilum (Cyanobacteria; Desertifilaceae) from marine benthic mats with descriptions of four novel species.</title>
        <authorList>
            <person name="Wang Y."/>
            <person name="Berthold D.E."/>
            <person name="Hu J."/>
            <person name="Lefler F.W."/>
            <person name="Laughinghouse H.D. IV."/>
        </authorList>
    </citation>
    <scope>NUCLEOTIDE SEQUENCE [LARGE SCALE GENOMIC DNA]</scope>
    <source>
        <strain evidence="15 16">BLCC-M91</strain>
    </source>
</reference>
<dbReference type="PANTHER" id="PTHR45339">
    <property type="entry name" value="HYBRID SIGNAL TRANSDUCTION HISTIDINE KINASE J"/>
    <property type="match status" value="1"/>
</dbReference>
<dbReference type="CDD" id="cd17546">
    <property type="entry name" value="REC_hyHK_CKI1_RcsC-like"/>
    <property type="match status" value="1"/>
</dbReference>
<evidence type="ECO:0000313" key="15">
    <source>
        <dbReference type="EMBL" id="MDJ1177973.1"/>
    </source>
</evidence>
<dbReference type="PROSITE" id="PS50839">
    <property type="entry name" value="CHASE"/>
    <property type="match status" value="1"/>
</dbReference>
<evidence type="ECO:0000256" key="4">
    <source>
        <dbReference type="ARBA" id="ARBA00022553"/>
    </source>
</evidence>
<dbReference type="Pfam" id="PF00512">
    <property type="entry name" value="HisKA"/>
    <property type="match status" value="1"/>
</dbReference>
<dbReference type="RefSeq" id="WP_283761301.1">
    <property type="nucleotide sequence ID" value="NZ_JAQPOK010000028.1"/>
</dbReference>
<accession>A0ABT7BFM1</accession>
<proteinExistence type="predicted"/>
<keyword evidence="6" id="KW-0418">Kinase</keyword>
<dbReference type="InterPro" id="IPR003594">
    <property type="entry name" value="HATPase_dom"/>
</dbReference>
<dbReference type="EMBL" id="JAQPOK010000028">
    <property type="protein sequence ID" value="MDJ1177973.1"/>
    <property type="molecule type" value="Genomic_DNA"/>
</dbReference>
<dbReference type="Pfam" id="PF03924">
    <property type="entry name" value="CHASE"/>
    <property type="match status" value="1"/>
</dbReference>
<dbReference type="InterPro" id="IPR011006">
    <property type="entry name" value="CheY-like_superfamily"/>
</dbReference>
<keyword evidence="16" id="KW-1185">Reference proteome</keyword>
<organism evidence="15 16">
    <name type="scientific">Roseofilum halophilum BLCC-M91</name>
    <dbReference type="NCBI Taxonomy" id="3022259"/>
    <lineage>
        <taxon>Bacteria</taxon>
        <taxon>Bacillati</taxon>
        <taxon>Cyanobacteriota</taxon>
        <taxon>Cyanophyceae</taxon>
        <taxon>Desertifilales</taxon>
        <taxon>Desertifilaceae</taxon>
        <taxon>Roseofilum</taxon>
        <taxon>Roseofilum halophilum</taxon>
    </lineage>
</organism>
<evidence type="ECO:0000256" key="8">
    <source>
        <dbReference type="ARBA" id="ARBA00023012"/>
    </source>
</evidence>
<dbReference type="SUPFAM" id="SSF47384">
    <property type="entry name" value="Homodimeric domain of signal transducing histidine kinase"/>
    <property type="match status" value="1"/>
</dbReference>
<dbReference type="CDD" id="cd16922">
    <property type="entry name" value="HATPase_EvgS-ArcB-TorS-like"/>
    <property type="match status" value="1"/>
</dbReference>
<dbReference type="InterPro" id="IPR004358">
    <property type="entry name" value="Sig_transdc_His_kin-like_C"/>
</dbReference>
<dbReference type="InterPro" id="IPR042240">
    <property type="entry name" value="CHASE_sf"/>
</dbReference>
<dbReference type="InterPro" id="IPR005467">
    <property type="entry name" value="His_kinase_dom"/>
</dbReference>
<feature type="domain" description="Histidine kinase" evidence="12">
    <location>
        <begin position="326"/>
        <end position="553"/>
    </location>
</feature>
<evidence type="ECO:0000256" key="2">
    <source>
        <dbReference type="ARBA" id="ARBA00004370"/>
    </source>
</evidence>
<dbReference type="PROSITE" id="PS50110">
    <property type="entry name" value="RESPONSE_REGULATORY"/>
    <property type="match status" value="1"/>
</dbReference>
<evidence type="ECO:0000256" key="5">
    <source>
        <dbReference type="ARBA" id="ARBA00022692"/>
    </source>
</evidence>
<dbReference type="PANTHER" id="PTHR45339:SF1">
    <property type="entry name" value="HYBRID SIGNAL TRANSDUCTION HISTIDINE KINASE J"/>
    <property type="match status" value="1"/>
</dbReference>
<dbReference type="InterPro" id="IPR006189">
    <property type="entry name" value="CHASE_dom"/>
</dbReference>
<dbReference type="InterPro" id="IPR036097">
    <property type="entry name" value="HisK_dim/P_sf"/>
</dbReference>
<evidence type="ECO:0000259" key="14">
    <source>
        <dbReference type="PROSITE" id="PS50839"/>
    </source>
</evidence>
<evidence type="ECO:0000256" key="10">
    <source>
        <dbReference type="PROSITE-ProRule" id="PRU00169"/>
    </source>
</evidence>
<evidence type="ECO:0000313" key="16">
    <source>
        <dbReference type="Proteomes" id="UP001231370"/>
    </source>
</evidence>
<dbReference type="PROSITE" id="PS50109">
    <property type="entry name" value="HIS_KIN"/>
    <property type="match status" value="1"/>
</dbReference>
<dbReference type="Proteomes" id="UP001231370">
    <property type="component" value="Unassembled WGS sequence"/>
</dbReference>
<name>A0ABT7BFM1_9CYAN</name>
<dbReference type="CDD" id="cd00082">
    <property type="entry name" value="HisKA"/>
    <property type="match status" value="1"/>
</dbReference>
<dbReference type="SMART" id="SM00448">
    <property type="entry name" value="REC"/>
    <property type="match status" value="1"/>
</dbReference>
<dbReference type="InterPro" id="IPR036890">
    <property type="entry name" value="HATPase_C_sf"/>
</dbReference>
<dbReference type="Gene3D" id="3.30.450.350">
    <property type="entry name" value="CHASE domain"/>
    <property type="match status" value="1"/>
</dbReference>
<dbReference type="SMART" id="SM01079">
    <property type="entry name" value="CHASE"/>
    <property type="match status" value="1"/>
</dbReference>
<protein>
    <recommendedName>
        <fullName evidence="3">histidine kinase</fullName>
        <ecNumber evidence="3">2.7.13.3</ecNumber>
    </recommendedName>
</protein>
<dbReference type="PRINTS" id="PR00344">
    <property type="entry name" value="BCTRLSENSOR"/>
</dbReference>
<dbReference type="SUPFAM" id="SSF55874">
    <property type="entry name" value="ATPase domain of HSP90 chaperone/DNA topoisomerase II/histidine kinase"/>
    <property type="match status" value="1"/>
</dbReference>
<evidence type="ECO:0000256" key="9">
    <source>
        <dbReference type="ARBA" id="ARBA00023136"/>
    </source>
</evidence>
<dbReference type="InterPro" id="IPR003661">
    <property type="entry name" value="HisK_dim/P_dom"/>
</dbReference>
<keyword evidence="11" id="KW-0175">Coiled coil</keyword>
<dbReference type="Pfam" id="PF02518">
    <property type="entry name" value="HATPase_c"/>
    <property type="match status" value="1"/>
</dbReference>
<keyword evidence="9" id="KW-0472">Membrane</keyword>
<dbReference type="Gene3D" id="1.10.287.130">
    <property type="match status" value="1"/>
</dbReference>
<sequence length="774" mass="85857">MKLLPCGAAIASAAVILALTGICDRAVQARFEEQRYRQVLDQLSTIRATLEGAINQRLSVAEGLAAYASTHPNLTQADFTAIARVLVSQKEGIHTVAFSKGTIVSYYYPLEGNESVIGTDLMTIPEQRAMVKKAIETRQTLVAGPVNLVQGGVAFISRTPVFLTPTDGEPNSGEFLGLTFVVIGEQRLLEDAGLLEPSPLHYALRGKDGLGATGEVFFGNPDLFEQEPVTLNVTLPNGSWQLAAIPQQGWQQPFPLRPWFHVASLAVAALTGSFAFVLVCEPARLRAEINERIKIENALRQSEKNLQTAKESADKANQAKSEFLANMSHELRTPLNGILGYAQILQRMDDLKPQHYQGITVIQEAGSHLLTLINDILDLAKIEARKMELLPTEIHLPSLIGGVVKVIRIKAEQKELALTYITDPNVPDSVYVDDKRLRQVLLNLLGNATKFTDEGEVKFSVTHCPLTDRTEGSITRIRFDICDTGIGMSAEQLEKIFLPFEQVGLHSYKHQGTGLGLAITHKIVEMMGSQIEVTSQLGMGSQFSFVVDLPIVQNLTFSAPETLSGKIIGYRETQKKILVVDDKVVNRKIIVEVLSQLGFQLAEAENGKLGLEQYHQFQPDLIVTDLVMPEMDGFELTRQIRNFPDPDVVILASSASVLAQDQDQSLMAGCNDFLPKPIDVEILLDNVRKYLHLTWIYQEVIHRENTETQELIYPKSSELKQLIDSARIGDFETIEAEVNLLRQLNSNYQAFCDRILDLADEFDDRGILNLIEEH</sequence>
<evidence type="ECO:0000256" key="11">
    <source>
        <dbReference type="SAM" id="Coils"/>
    </source>
</evidence>
<dbReference type="EC" id="2.7.13.3" evidence="3"/>
<evidence type="ECO:0000256" key="1">
    <source>
        <dbReference type="ARBA" id="ARBA00000085"/>
    </source>
</evidence>
<keyword evidence="5" id="KW-0812">Transmembrane</keyword>
<dbReference type="SUPFAM" id="SSF52172">
    <property type="entry name" value="CheY-like"/>
    <property type="match status" value="1"/>
</dbReference>
<keyword evidence="6" id="KW-0808">Transferase</keyword>
<evidence type="ECO:0000256" key="7">
    <source>
        <dbReference type="ARBA" id="ARBA00022989"/>
    </source>
</evidence>
<feature type="domain" description="Response regulatory" evidence="13">
    <location>
        <begin position="576"/>
        <end position="691"/>
    </location>
</feature>
<feature type="modified residue" description="4-aspartylphosphate" evidence="10">
    <location>
        <position position="625"/>
    </location>
</feature>
<dbReference type="Pfam" id="PF00072">
    <property type="entry name" value="Response_reg"/>
    <property type="match status" value="1"/>
</dbReference>
<evidence type="ECO:0000256" key="3">
    <source>
        <dbReference type="ARBA" id="ARBA00012438"/>
    </source>
</evidence>
<dbReference type="SMART" id="SM00388">
    <property type="entry name" value="HisKA"/>
    <property type="match status" value="1"/>
</dbReference>
<keyword evidence="8" id="KW-0902">Two-component regulatory system</keyword>
<feature type="coiled-coil region" evidence="11">
    <location>
        <begin position="285"/>
        <end position="319"/>
    </location>
</feature>
<evidence type="ECO:0000259" key="12">
    <source>
        <dbReference type="PROSITE" id="PS50109"/>
    </source>
</evidence>